<organism evidence="2 3">
    <name type="scientific">Hypothenemus hampei</name>
    <name type="common">Coffee berry borer</name>
    <dbReference type="NCBI Taxonomy" id="57062"/>
    <lineage>
        <taxon>Eukaryota</taxon>
        <taxon>Metazoa</taxon>
        <taxon>Ecdysozoa</taxon>
        <taxon>Arthropoda</taxon>
        <taxon>Hexapoda</taxon>
        <taxon>Insecta</taxon>
        <taxon>Pterygota</taxon>
        <taxon>Neoptera</taxon>
        <taxon>Endopterygota</taxon>
        <taxon>Coleoptera</taxon>
        <taxon>Polyphaga</taxon>
        <taxon>Cucujiformia</taxon>
        <taxon>Curculionidae</taxon>
        <taxon>Scolytinae</taxon>
        <taxon>Hypothenemus</taxon>
    </lineage>
</organism>
<dbReference type="AlphaFoldDB" id="A0ABD1FBE7"/>
<protein>
    <submittedName>
        <fullName evidence="2">Uncharacterized protein</fullName>
    </submittedName>
</protein>
<accession>A0ABD1FBE7</accession>
<proteinExistence type="predicted"/>
<gene>
    <name evidence="2" type="ORF">ABEB36_000492</name>
</gene>
<feature type="region of interest" description="Disordered" evidence="1">
    <location>
        <begin position="29"/>
        <end position="128"/>
    </location>
</feature>
<reference evidence="2 3" key="1">
    <citation type="submission" date="2024-05" db="EMBL/GenBank/DDBJ databases">
        <title>Genetic variation in Jamaican populations of the coffee berry borer (Hypothenemus hampei).</title>
        <authorList>
            <person name="Errbii M."/>
            <person name="Myrie A."/>
        </authorList>
    </citation>
    <scope>NUCLEOTIDE SEQUENCE [LARGE SCALE GENOMIC DNA]</scope>
    <source>
        <strain evidence="2">JA-Hopewell-2020-01-JO</strain>
        <tissue evidence="2">Whole body</tissue>
    </source>
</reference>
<sequence>MAEEEYQQGKSLRLPTITNHIKVEHAKRFANAGNYSLNQPKKPKKTINQKSPDANNSPVEPTNASKNSSASSVCQQNIIPSLVNNPDPPPTGAGVAAKLSQPQTDGEANDKASSPVPKKTANNRPPPLILRACPTKHKELMNNIKSITTHKFTLKYAKNSVIIIYCDDAKDFDVLKHNFQLAKQEFHTYSTQQDRSHAFVLRGLK</sequence>
<comment type="caution">
    <text evidence="2">The sequence shown here is derived from an EMBL/GenBank/DDBJ whole genome shotgun (WGS) entry which is preliminary data.</text>
</comment>
<keyword evidence="3" id="KW-1185">Reference proteome</keyword>
<feature type="compositionally biased region" description="Polar residues" evidence="1">
    <location>
        <begin position="48"/>
        <end position="84"/>
    </location>
</feature>
<name>A0ABD1FBE7_HYPHA</name>
<dbReference type="Proteomes" id="UP001566132">
    <property type="component" value="Unassembled WGS sequence"/>
</dbReference>
<evidence type="ECO:0000313" key="2">
    <source>
        <dbReference type="EMBL" id="KAL1516597.1"/>
    </source>
</evidence>
<evidence type="ECO:0000313" key="3">
    <source>
        <dbReference type="Proteomes" id="UP001566132"/>
    </source>
</evidence>
<dbReference type="EMBL" id="JBDJPC010000001">
    <property type="protein sequence ID" value="KAL1516597.1"/>
    <property type="molecule type" value="Genomic_DNA"/>
</dbReference>
<evidence type="ECO:0000256" key="1">
    <source>
        <dbReference type="SAM" id="MobiDB-lite"/>
    </source>
</evidence>